<proteinExistence type="predicted"/>
<dbReference type="PANTHER" id="PTHR47894">
    <property type="entry name" value="HTH-TYPE TRANSCRIPTIONAL REGULATOR GADX"/>
    <property type="match status" value="1"/>
</dbReference>
<dbReference type="Gene3D" id="1.10.10.60">
    <property type="entry name" value="Homeodomain-like"/>
    <property type="match status" value="1"/>
</dbReference>
<keyword evidence="2" id="KW-0238">DNA-binding</keyword>
<evidence type="ECO:0000259" key="4">
    <source>
        <dbReference type="PROSITE" id="PS01124"/>
    </source>
</evidence>
<feature type="domain" description="HTH araC/xylS-type" evidence="4">
    <location>
        <begin position="257"/>
        <end position="339"/>
    </location>
</feature>
<reference evidence="5 6" key="1">
    <citation type="submission" date="2020-07" db="EMBL/GenBank/DDBJ databases">
        <title>Novel species isolated from subtropical streams in China.</title>
        <authorList>
            <person name="Lu H."/>
        </authorList>
    </citation>
    <scope>NUCLEOTIDE SEQUENCE [LARGE SCALE GENOMIC DNA]</scope>
    <source>
        <strain evidence="5 6">LX20W</strain>
    </source>
</reference>
<organism evidence="5 6">
    <name type="scientific">Rugamonas brunnea</name>
    <dbReference type="NCBI Taxonomy" id="2758569"/>
    <lineage>
        <taxon>Bacteria</taxon>
        <taxon>Pseudomonadati</taxon>
        <taxon>Pseudomonadota</taxon>
        <taxon>Betaproteobacteria</taxon>
        <taxon>Burkholderiales</taxon>
        <taxon>Oxalobacteraceae</taxon>
        <taxon>Telluria group</taxon>
        <taxon>Rugamonas</taxon>
    </lineage>
</organism>
<evidence type="ECO:0000313" key="5">
    <source>
        <dbReference type="EMBL" id="MBA5638968.1"/>
    </source>
</evidence>
<gene>
    <name evidence="5" type="ORF">H3H37_18060</name>
</gene>
<dbReference type="GO" id="GO:0000976">
    <property type="term" value="F:transcription cis-regulatory region binding"/>
    <property type="evidence" value="ECO:0007669"/>
    <property type="project" value="TreeGrafter"/>
</dbReference>
<dbReference type="PRINTS" id="PR00032">
    <property type="entry name" value="HTHARAC"/>
</dbReference>
<keyword evidence="6" id="KW-1185">Reference proteome</keyword>
<dbReference type="EMBL" id="JACEZT010000012">
    <property type="protein sequence ID" value="MBA5638968.1"/>
    <property type="molecule type" value="Genomic_DNA"/>
</dbReference>
<evidence type="ECO:0000256" key="1">
    <source>
        <dbReference type="ARBA" id="ARBA00023015"/>
    </source>
</evidence>
<dbReference type="SMART" id="SM00342">
    <property type="entry name" value="HTH_ARAC"/>
    <property type="match status" value="1"/>
</dbReference>
<dbReference type="Pfam" id="PF12625">
    <property type="entry name" value="Arabinose_bd"/>
    <property type="match status" value="1"/>
</dbReference>
<dbReference type="GO" id="GO:0003700">
    <property type="term" value="F:DNA-binding transcription factor activity"/>
    <property type="evidence" value="ECO:0007669"/>
    <property type="project" value="InterPro"/>
</dbReference>
<dbReference type="Proteomes" id="UP000534388">
    <property type="component" value="Unassembled WGS sequence"/>
</dbReference>
<dbReference type="InterPro" id="IPR032687">
    <property type="entry name" value="AraC-type_N"/>
</dbReference>
<dbReference type="PROSITE" id="PS01124">
    <property type="entry name" value="HTH_ARAC_FAMILY_2"/>
    <property type="match status" value="1"/>
</dbReference>
<dbReference type="PANTHER" id="PTHR47894:SF1">
    <property type="entry name" value="HTH-TYPE TRANSCRIPTIONAL REGULATOR VQSM"/>
    <property type="match status" value="1"/>
</dbReference>
<name>A0A7W2ID56_9BURK</name>
<dbReference type="InterPro" id="IPR018060">
    <property type="entry name" value="HTH_AraC"/>
</dbReference>
<sequence length="349" mass="38709">MPLYEPILPSRYLTLLLPLLAAPERAWLDARLAELGLTVAMLAEPGNRVTMAAFERMLAGLSQRTGRSDLGFALGLAMRPEDHGPLVPLMRRCTTLEQVFRVVMRYFRLMSPIFSISYQRYADRGELVYRPAAPMAADIMVMMMEVYVVSVHPYLRATLGQRLPPYDVYMSIAAPAHVRRYAELKPARFHFSDGSLPQARVVLPNATLNLPLRWQEAPGAMQDVPDLDTLLADIGRAGGCSGWMRLMLEAAEGYQPTIADFAALLNVSARTLARTLEQEGTSLRALAKQVRHERACALLRDPLQPVSQIAYRLGYSDVANFSHAFKAEAGCSPRAWRQGLAPSPATEPS</sequence>
<dbReference type="Pfam" id="PF12833">
    <property type="entry name" value="HTH_18"/>
    <property type="match status" value="1"/>
</dbReference>
<protein>
    <submittedName>
        <fullName evidence="5">AraC family transcriptional regulator ligand-binding domain-containing protein</fullName>
    </submittedName>
</protein>
<evidence type="ECO:0000256" key="3">
    <source>
        <dbReference type="ARBA" id="ARBA00023163"/>
    </source>
</evidence>
<dbReference type="RefSeq" id="WP_182165030.1">
    <property type="nucleotide sequence ID" value="NZ_JACEZT010000012.1"/>
</dbReference>
<dbReference type="InterPro" id="IPR009057">
    <property type="entry name" value="Homeodomain-like_sf"/>
</dbReference>
<evidence type="ECO:0000256" key="2">
    <source>
        <dbReference type="ARBA" id="ARBA00023125"/>
    </source>
</evidence>
<dbReference type="AlphaFoldDB" id="A0A7W2ID56"/>
<evidence type="ECO:0000313" key="6">
    <source>
        <dbReference type="Proteomes" id="UP000534388"/>
    </source>
</evidence>
<dbReference type="GO" id="GO:0005829">
    <property type="term" value="C:cytosol"/>
    <property type="evidence" value="ECO:0007669"/>
    <property type="project" value="TreeGrafter"/>
</dbReference>
<accession>A0A7W2ID56</accession>
<dbReference type="InterPro" id="IPR020449">
    <property type="entry name" value="Tscrpt_reg_AraC-type_HTH"/>
</dbReference>
<comment type="caution">
    <text evidence="5">The sequence shown here is derived from an EMBL/GenBank/DDBJ whole genome shotgun (WGS) entry which is preliminary data.</text>
</comment>
<dbReference type="SUPFAM" id="SSF46689">
    <property type="entry name" value="Homeodomain-like"/>
    <property type="match status" value="1"/>
</dbReference>
<keyword evidence="1" id="KW-0805">Transcription regulation</keyword>
<keyword evidence="3" id="KW-0804">Transcription</keyword>